<evidence type="ECO:0000256" key="4">
    <source>
        <dbReference type="ARBA" id="ARBA00022613"/>
    </source>
</evidence>
<dbReference type="Pfam" id="PF00030">
    <property type="entry name" value="Crystall"/>
    <property type="match status" value="2"/>
</dbReference>
<sequence length="260" mass="31166">MCRLVLGKEGLLQRYRDYCMLCLFPWIILCYSCYPAEILWIILPLCYMYHDLNINKAIIITSCLFYASKVLEAIKHRPMWKDTICKMSIIFYEEENFQGLSYECGNDCPNLTSYLNRCNSIRVLNGCWMIYQRLNYMGSQYFIKRGEYSNLHEWIGFNGIIKSCLSIPQYKGSYRLRLYERNNFGGKMLEAMNDCPSVIECFKHNDIQSCYVFDGYWVFYELPYYRGRQYYLRPGEYRRFTDWDAMNARVGSFKQITEFC</sequence>
<dbReference type="FunFam" id="2.60.20.10:FF:000001">
    <property type="entry name" value="Crystallin gamma S"/>
    <property type="match status" value="1"/>
</dbReference>
<accession>A0AAD1SSU9</accession>
<keyword evidence="5" id="KW-0677">Repeat</keyword>
<evidence type="ECO:0000256" key="5">
    <source>
        <dbReference type="ARBA" id="ARBA00022737"/>
    </source>
</evidence>
<organism evidence="8 9">
    <name type="scientific">Pelobates cultripes</name>
    <name type="common">Western spadefoot toad</name>
    <dbReference type="NCBI Taxonomy" id="61616"/>
    <lineage>
        <taxon>Eukaryota</taxon>
        <taxon>Metazoa</taxon>
        <taxon>Chordata</taxon>
        <taxon>Craniata</taxon>
        <taxon>Vertebrata</taxon>
        <taxon>Euteleostomi</taxon>
        <taxon>Amphibia</taxon>
        <taxon>Batrachia</taxon>
        <taxon>Anura</taxon>
        <taxon>Pelobatoidea</taxon>
        <taxon>Pelobatidae</taxon>
        <taxon>Pelobates</taxon>
    </lineage>
</organism>
<dbReference type="Proteomes" id="UP001295444">
    <property type="component" value="Chromosome 07"/>
</dbReference>
<dbReference type="InterPro" id="IPR050252">
    <property type="entry name" value="Beta/Gamma-Crystallin"/>
</dbReference>
<dbReference type="GO" id="GO:0007601">
    <property type="term" value="P:visual perception"/>
    <property type="evidence" value="ECO:0007669"/>
    <property type="project" value="TreeGrafter"/>
</dbReference>
<dbReference type="SMART" id="SM00247">
    <property type="entry name" value="XTALbg"/>
    <property type="match status" value="2"/>
</dbReference>
<evidence type="ECO:0000313" key="9">
    <source>
        <dbReference type="Proteomes" id="UP001295444"/>
    </source>
</evidence>
<dbReference type="PANTHER" id="PTHR11818:SF129">
    <property type="entry name" value="CRYSTALLIN, GAMMA M6-RELATED"/>
    <property type="match status" value="1"/>
</dbReference>
<evidence type="ECO:0000259" key="7">
    <source>
        <dbReference type="PROSITE" id="PS50915"/>
    </source>
</evidence>
<evidence type="ECO:0000313" key="8">
    <source>
        <dbReference type="EMBL" id="CAH2306473.1"/>
    </source>
</evidence>
<comment type="function">
    <text evidence="1">Crystallins are the dominant structural components of the vertebrate eye lens.</text>
</comment>
<dbReference type="SUPFAM" id="SSF49695">
    <property type="entry name" value="gamma-Crystallin-like"/>
    <property type="match status" value="1"/>
</dbReference>
<reference evidence="8" key="1">
    <citation type="submission" date="2022-03" db="EMBL/GenBank/DDBJ databases">
        <authorList>
            <person name="Alioto T."/>
            <person name="Alioto T."/>
            <person name="Gomez Garrido J."/>
        </authorList>
    </citation>
    <scope>NUCLEOTIDE SEQUENCE</scope>
</reference>
<keyword evidence="6" id="KW-1133">Transmembrane helix</keyword>
<feature type="transmembrane region" description="Helical" evidence="6">
    <location>
        <begin position="21"/>
        <end position="42"/>
    </location>
</feature>
<dbReference type="InterPro" id="IPR011024">
    <property type="entry name" value="G_crystallin-like"/>
</dbReference>
<dbReference type="EMBL" id="OW240918">
    <property type="protein sequence ID" value="CAH2306473.1"/>
    <property type="molecule type" value="Genomic_DNA"/>
</dbReference>
<keyword evidence="9" id="KW-1185">Reference proteome</keyword>
<keyword evidence="4" id="KW-0273">Eye lens protein</keyword>
<name>A0AAD1SSU9_PELCU</name>
<feature type="domain" description="Beta/gamma crystallin 'Greek key'" evidence="7">
    <location>
        <begin position="126"/>
        <end position="171"/>
    </location>
</feature>
<evidence type="ECO:0000256" key="3">
    <source>
        <dbReference type="ARBA" id="ARBA00011245"/>
    </source>
</evidence>
<dbReference type="PANTHER" id="PTHR11818">
    <property type="entry name" value="BETA/GAMMA CRYSTALLIN"/>
    <property type="match status" value="1"/>
</dbReference>
<feature type="domain" description="Beta/gamma crystallin 'Greek key'" evidence="7">
    <location>
        <begin position="87"/>
        <end position="125"/>
    </location>
</feature>
<dbReference type="AlphaFoldDB" id="A0AAD1SSU9"/>
<dbReference type="PRINTS" id="PR01367">
    <property type="entry name" value="BGCRYSTALLIN"/>
</dbReference>
<evidence type="ECO:0000256" key="2">
    <source>
        <dbReference type="ARBA" id="ARBA00009646"/>
    </source>
</evidence>
<dbReference type="InterPro" id="IPR001064">
    <property type="entry name" value="Beta/gamma_crystallin"/>
</dbReference>
<dbReference type="PROSITE" id="PS50915">
    <property type="entry name" value="CRYSTALLIN_BETA_GAMMA"/>
    <property type="match status" value="3"/>
</dbReference>
<proteinExistence type="inferred from homology"/>
<dbReference type="GO" id="GO:0002088">
    <property type="term" value="P:lens development in camera-type eye"/>
    <property type="evidence" value="ECO:0007669"/>
    <property type="project" value="TreeGrafter"/>
</dbReference>
<keyword evidence="6" id="KW-0812">Transmembrane</keyword>
<evidence type="ECO:0000256" key="6">
    <source>
        <dbReference type="SAM" id="Phobius"/>
    </source>
</evidence>
<dbReference type="Gene3D" id="2.60.20.10">
    <property type="entry name" value="Crystallins"/>
    <property type="match status" value="2"/>
</dbReference>
<comment type="subunit">
    <text evidence="3">Monomer.</text>
</comment>
<dbReference type="FunFam" id="2.60.20.10:FF:000003">
    <property type="entry name" value="Crystallin gamma S"/>
    <property type="match status" value="1"/>
</dbReference>
<dbReference type="GO" id="GO:0005212">
    <property type="term" value="F:structural constituent of eye lens"/>
    <property type="evidence" value="ECO:0007669"/>
    <property type="project" value="UniProtKB-KW"/>
</dbReference>
<keyword evidence="6" id="KW-0472">Membrane</keyword>
<evidence type="ECO:0000256" key="1">
    <source>
        <dbReference type="ARBA" id="ARBA00003689"/>
    </source>
</evidence>
<protein>
    <recommendedName>
        <fullName evidence="7">Beta/gamma crystallin 'Greek key' domain-containing protein</fullName>
    </recommendedName>
</protein>
<feature type="domain" description="Beta/gamma crystallin 'Greek key'" evidence="7">
    <location>
        <begin position="215"/>
        <end position="257"/>
    </location>
</feature>
<comment type="similarity">
    <text evidence="2">Belongs to the beta/gamma-crystallin family.</text>
</comment>
<gene>
    <name evidence="8" type="ORF">PECUL_23A042196</name>
</gene>